<proteinExistence type="predicted"/>
<name>A0A1B6FHL3_9HEMI</name>
<accession>A0A1B6FHL3</accession>
<sequence>TQIVSYTADKHGYKADVRYDERPVAKRPEASVYYSPPSYSGLSNSILQDPDYPEDSELVYKQHLQVVHKPSLAQQYTRVTATPRPLEILFSPTPQPYKSLAQPVQFRSLPQTAAEYTSSDGVNYYPNGPSAPAPGYFAPAVSSTAATPIMEEQDDIPAPTKPLALSQYYGSTP</sequence>
<protein>
    <submittedName>
        <fullName evidence="3">Uncharacterized protein</fullName>
    </submittedName>
</protein>
<feature type="non-terminal residue" evidence="3">
    <location>
        <position position="173"/>
    </location>
</feature>
<dbReference type="InterPro" id="IPR000618">
    <property type="entry name" value="Insect_cuticle"/>
</dbReference>
<organism evidence="3">
    <name type="scientific">Cuerna arida</name>
    <dbReference type="NCBI Taxonomy" id="1464854"/>
    <lineage>
        <taxon>Eukaryota</taxon>
        <taxon>Metazoa</taxon>
        <taxon>Ecdysozoa</taxon>
        <taxon>Arthropoda</taxon>
        <taxon>Hexapoda</taxon>
        <taxon>Insecta</taxon>
        <taxon>Pterygota</taxon>
        <taxon>Neoptera</taxon>
        <taxon>Paraneoptera</taxon>
        <taxon>Hemiptera</taxon>
        <taxon>Auchenorrhyncha</taxon>
        <taxon>Membracoidea</taxon>
        <taxon>Cicadellidae</taxon>
        <taxon>Cicadellinae</taxon>
        <taxon>Proconiini</taxon>
        <taxon>Cuerna</taxon>
    </lineage>
</organism>
<dbReference type="PROSITE" id="PS51155">
    <property type="entry name" value="CHIT_BIND_RR_2"/>
    <property type="match status" value="1"/>
</dbReference>
<evidence type="ECO:0000313" key="3">
    <source>
        <dbReference type="EMBL" id="JAS49433.1"/>
    </source>
</evidence>
<gene>
    <name evidence="3" type="ORF">g.39142</name>
</gene>
<keyword evidence="1" id="KW-0193">Cuticle</keyword>
<dbReference type="GO" id="GO:0042302">
    <property type="term" value="F:structural constituent of cuticle"/>
    <property type="evidence" value="ECO:0007669"/>
    <property type="project" value="UniProtKB-UniRule"/>
</dbReference>
<dbReference type="EMBL" id="GECZ01020336">
    <property type="protein sequence ID" value="JAS49433.1"/>
    <property type="molecule type" value="Transcribed_RNA"/>
</dbReference>
<evidence type="ECO:0000256" key="2">
    <source>
        <dbReference type="SAM" id="MobiDB-lite"/>
    </source>
</evidence>
<reference evidence="3" key="1">
    <citation type="submission" date="2015-11" db="EMBL/GenBank/DDBJ databases">
        <title>De novo transcriptome assembly of four potential Pierce s Disease insect vectors from Arizona vineyards.</title>
        <authorList>
            <person name="Tassone E.E."/>
        </authorList>
    </citation>
    <scope>NUCLEOTIDE SEQUENCE</scope>
</reference>
<feature type="non-terminal residue" evidence="3">
    <location>
        <position position="1"/>
    </location>
</feature>
<evidence type="ECO:0000256" key="1">
    <source>
        <dbReference type="PROSITE-ProRule" id="PRU00497"/>
    </source>
</evidence>
<dbReference type="AlphaFoldDB" id="A0A1B6FHL3"/>
<feature type="region of interest" description="Disordered" evidence="2">
    <location>
        <begin position="151"/>
        <end position="173"/>
    </location>
</feature>